<feature type="compositionally biased region" description="Basic and acidic residues" evidence="1">
    <location>
        <begin position="39"/>
        <end position="50"/>
    </location>
</feature>
<sequence length="67" mass="7455">MTCDFIRTTEFPRGIPVDAWRFYAKCQIRQSSGAYGRPDSWRCRPSRNDDASTAATAKQAPPTTSVG</sequence>
<reference evidence="2" key="1">
    <citation type="submission" date="2021-01" db="EMBL/GenBank/DDBJ databases">
        <title>Whole genome shotgun sequence of Planotetraspora thailandica NBRC 104271.</title>
        <authorList>
            <person name="Komaki H."/>
            <person name="Tamura T."/>
        </authorList>
    </citation>
    <scope>NUCLEOTIDE SEQUENCE</scope>
    <source>
        <strain evidence="2">NBRC 104271</strain>
    </source>
</reference>
<evidence type="ECO:0000313" key="3">
    <source>
        <dbReference type="Proteomes" id="UP000605992"/>
    </source>
</evidence>
<evidence type="ECO:0000313" key="2">
    <source>
        <dbReference type="EMBL" id="GII57743.1"/>
    </source>
</evidence>
<protein>
    <submittedName>
        <fullName evidence="2">Uncharacterized protein</fullName>
    </submittedName>
</protein>
<comment type="caution">
    <text evidence="2">The sequence shown here is derived from an EMBL/GenBank/DDBJ whole genome shotgun (WGS) entry which is preliminary data.</text>
</comment>
<evidence type="ECO:0000256" key="1">
    <source>
        <dbReference type="SAM" id="MobiDB-lite"/>
    </source>
</evidence>
<gene>
    <name evidence="2" type="ORF">Pth03_61320</name>
</gene>
<dbReference type="AlphaFoldDB" id="A0A8J3V6T1"/>
<feature type="region of interest" description="Disordered" evidence="1">
    <location>
        <begin position="33"/>
        <end position="67"/>
    </location>
</feature>
<organism evidence="2 3">
    <name type="scientific">Planotetraspora thailandica</name>
    <dbReference type="NCBI Taxonomy" id="487172"/>
    <lineage>
        <taxon>Bacteria</taxon>
        <taxon>Bacillati</taxon>
        <taxon>Actinomycetota</taxon>
        <taxon>Actinomycetes</taxon>
        <taxon>Streptosporangiales</taxon>
        <taxon>Streptosporangiaceae</taxon>
        <taxon>Planotetraspora</taxon>
    </lineage>
</organism>
<feature type="compositionally biased region" description="Low complexity" evidence="1">
    <location>
        <begin position="51"/>
        <end position="67"/>
    </location>
</feature>
<proteinExistence type="predicted"/>
<dbReference type="Proteomes" id="UP000605992">
    <property type="component" value="Unassembled WGS sequence"/>
</dbReference>
<keyword evidence="3" id="KW-1185">Reference proteome</keyword>
<name>A0A8J3V6T1_9ACTN</name>
<accession>A0A8J3V6T1</accession>
<dbReference type="EMBL" id="BOOR01000055">
    <property type="protein sequence ID" value="GII57743.1"/>
    <property type="molecule type" value="Genomic_DNA"/>
</dbReference>